<reference evidence="2 3" key="1">
    <citation type="journal article" date="2014" name="Genome Biol. Evol.">
        <title>The secreted proteins of Achlya hypogyna and Thraustotheca clavata identify the ancestral oomycete secretome and reveal gene acquisitions by horizontal gene transfer.</title>
        <authorList>
            <person name="Misner I."/>
            <person name="Blouin N."/>
            <person name="Leonard G."/>
            <person name="Richards T.A."/>
            <person name="Lane C.E."/>
        </authorList>
    </citation>
    <scope>NUCLEOTIDE SEQUENCE [LARGE SCALE GENOMIC DNA]</scope>
    <source>
        <strain evidence="2 3">ATCC 48635</strain>
    </source>
</reference>
<dbReference type="Proteomes" id="UP000243579">
    <property type="component" value="Unassembled WGS sequence"/>
</dbReference>
<dbReference type="OrthoDB" id="79854at2759"/>
<dbReference type="EMBL" id="JNBR01001420">
    <property type="protein sequence ID" value="OQR87889.1"/>
    <property type="molecule type" value="Genomic_DNA"/>
</dbReference>
<protein>
    <submittedName>
        <fullName evidence="2">Uncharacterized protein</fullName>
    </submittedName>
</protein>
<feature type="region of interest" description="Disordered" evidence="1">
    <location>
        <begin position="1"/>
        <end position="50"/>
    </location>
</feature>
<gene>
    <name evidence="2" type="ORF">ACHHYP_07960</name>
</gene>
<organism evidence="2 3">
    <name type="scientific">Achlya hypogyna</name>
    <name type="common">Oomycete</name>
    <name type="synonym">Protoachlya hypogyna</name>
    <dbReference type="NCBI Taxonomy" id="1202772"/>
    <lineage>
        <taxon>Eukaryota</taxon>
        <taxon>Sar</taxon>
        <taxon>Stramenopiles</taxon>
        <taxon>Oomycota</taxon>
        <taxon>Saprolegniomycetes</taxon>
        <taxon>Saprolegniales</taxon>
        <taxon>Achlyaceae</taxon>
        <taxon>Achlya</taxon>
    </lineage>
</organism>
<comment type="caution">
    <text evidence="2">The sequence shown here is derived from an EMBL/GenBank/DDBJ whole genome shotgun (WGS) entry which is preliminary data.</text>
</comment>
<accession>A0A1V9YQ72</accession>
<keyword evidence="3" id="KW-1185">Reference proteome</keyword>
<name>A0A1V9YQ72_ACHHY</name>
<evidence type="ECO:0000313" key="2">
    <source>
        <dbReference type="EMBL" id="OQR87889.1"/>
    </source>
</evidence>
<dbReference type="AlphaFoldDB" id="A0A1V9YQ72"/>
<feature type="compositionally biased region" description="Polar residues" evidence="1">
    <location>
        <begin position="14"/>
        <end position="27"/>
    </location>
</feature>
<evidence type="ECO:0000313" key="3">
    <source>
        <dbReference type="Proteomes" id="UP000243579"/>
    </source>
</evidence>
<sequence>MWRQDETPPAGAQKQMTAMSKFPSTLPTIPESPPVADRSRVAQSPSNEQVMCEPQVVPLRSNRRPPRSRIPKVTLDVTQHMQMAEEVVHAIRQEKMTGPEKTLEFIRELGERKRAALARRQARWQEEHATEKARIAAMQTEIFEEIEHQQFQRVSEYEHAYDSLAHKYEELLHVMQTKDAMIQQLQSPSPVHPARDEPEADPGDALNDAISEIALSGAELEGKDISGYFHSERVWAQACWSCVVAQVPWVRENCDLILWGVLGLSLLYACAGICACMWTSVELADEQQIRLLIAHYSRQTSTV</sequence>
<proteinExistence type="predicted"/>
<evidence type="ECO:0000256" key="1">
    <source>
        <dbReference type="SAM" id="MobiDB-lite"/>
    </source>
</evidence>